<sequence>MFYVYIHKLKQTEEVVYCGKGSNQRFRDYNSRGKEHVSLMKSGQLDYIILEYFEDENEAYDKEEIITERYKLANQCRFNIALGRRTSEQTKRKLSKVLKGKKRSKETKERIKKNHKRPHAKKVLLFKEGRLIKTFRSSREAGQYAVENGICSYGWCGRSLKTGELTKPTKEFPIGGFLFEYEDDNIEL</sequence>
<proteinExistence type="predicted"/>
<protein>
    <recommendedName>
        <fullName evidence="2">GIY-YIG domain-containing protein</fullName>
    </recommendedName>
</protein>
<evidence type="ECO:0000313" key="4">
    <source>
        <dbReference type="Proteomes" id="UP001172743"/>
    </source>
</evidence>
<dbReference type="PROSITE" id="PS50164">
    <property type="entry name" value="GIY_YIG"/>
    <property type="match status" value="1"/>
</dbReference>
<dbReference type="Proteomes" id="UP001172743">
    <property type="component" value="Unassembled WGS sequence"/>
</dbReference>
<dbReference type="SMART" id="SM00496">
    <property type="entry name" value="IENR2"/>
    <property type="match status" value="2"/>
</dbReference>
<evidence type="ECO:0000259" key="2">
    <source>
        <dbReference type="PROSITE" id="PS50164"/>
    </source>
</evidence>
<dbReference type="RefSeq" id="WP_301137679.1">
    <property type="nucleotide sequence ID" value="NZ_JAUHTQ010000004.1"/>
</dbReference>
<dbReference type="InterPro" id="IPR000305">
    <property type="entry name" value="GIY-YIG_endonuc"/>
</dbReference>
<feature type="domain" description="GIY-YIG" evidence="2">
    <location>
        <begin position="1"/>
        <end position="80"/>
    </location>
</feature>
<dbReference type="EMBL" id="JAUHTQ010000004">
    <property type="protein sequence ID" value="MDN4493370.1"/>
    <property type="molecule type" value="Genomic_DNA"/>
</dbReference>
<dbReference type="InterPro" id="IPR003611">
    <property type="entry name" value="NUMOD3"/>
</dbReference>
<comment type="caution">
    <text evidence="3">The sequence shown here is derived from an EMBL/GenBank/DDBJ whole genome shotgun (WGS) entry which is preliminary data.</text>
</comment>
<accession>A0ABT8GPL9</accession>
<keyword evidence="4" id="KW-1185">Reference proteome</keyword>
<name>A0ABT8GPL9_9BACL</name>
<gene>
    <name evidence="3" type="ORF">QYB95_07470</name>
</gene>
<reference evidence="3" key="1">
    <citation type="submission" date="2023-07" db="EMBL/GenBank/DDBJ databases">
        <title>Ureibacillus sp. isolated from freshwater well.</title>
        <authorList>
            <person name="Kirdat K."/>
            <person name="Bhatt A."/>
            <person name="Teware R."/>
            <person name="Bhavsar Y."/>
            <person name="Yadav A."/>
        </authorList>
    </citation>
    <scope>NUCLEOTIDE SEQUENCE</scope>
    <source>
        <strain evidence="3">BA0131</strain>
    </source>
</reference>
<feature type="region of interest" description="Disordered" evidence="1">
    <location>
        <begin position="93"/>
        <end position="117"/>
    </location>
</feature>
<evidence type="ECO:0000313" key="3">
    <source>
        <dbReference type="EMBL" id="MDN4493370.1"/>
    </source>
</evidence>
<evidence type="ECO:0000256" key="1">
    <source>
        <dbReference type="SAM" id="MobiDB-lite"/>
    </source>
</evidence>
<organism evidence="3 4">
    <name type="scientific">Ureibacillus aquaedulcis</name>
    <dbReference type="NCBI Taxonomy" id="3058421"/>
    <lineage>
        <taxon>Bacteria</taxon>
        <taxon>Bacillati</taxon>
        <taxon>Bacillota</taxon>
        <taxon>Bacilli</taxon>
        <taxon>Bacillales</taxon>
        <taxon>Caryophanaceae</taxon>
        <taxon>Ureibacillus</taxon>
    </lineage>
</organism>